<organism evidence="2 3">
    <name type="scientific">Martelella radicis</name>
    <dbReference type="NCBI Taxonomy" id="1397476"/>
    <lineage>
        <taxon>Bacteria</taxon>
        <taxon>Pseudomonadati</taxon>
        <taxon>Pseudomonadota</taxon>
        <taxon>Alphaproteobacteria</taxon>
        <taxon>Hyphomicrobiales</taxon>
        <taxon>Aurantimonadaceae</taxon>
        <taxon>Martelella</taxon>
    </lineage>
</organism>
<evidence type="ECO:0000256" key="1">
    <source>
        <dbReference type="ARBA" id="ARBA00023125"/>
    </source>
</evidence>
<accession>A0A7W6P9S9</accession>
<reference evidence="2 3" key="1">
    <citation type="submission" date="2020-08" db="EMBL/GenBank/DDBJ databases">
        <title>Genomic Encyclopedia of Type Strains, Phase IV (KMG-IV): sequencing the most valuable type-strain genomes for metagenomic binning, comparative biology and taxonomic classification.</title>
        <authorList>
            <person name="Goeker M."/>
        </authorList>
    </citation>
    <scope>NUCLEOTIDE SEQUENCE [LARGE SCALE GENOMIC DNA]</scope>
    <source>
        <strain evidence="2 3">DSM 28101</strain>
    </source>
</reference>
<comment type="caution">
    <text evidence="2">The sequence shown here is derived from an EMBL/GenBank/DDBJ whole genome shotgun (WGS) entry which is preliminary data.</text>
</comment>
<dbReference type="PANTHER" id="PTHR36924:SF1">
    <property type="entry name" value="ANTITOXIN HIGA-1"/>
    <property type="match status" value="1"/>
</dbReference>
<keyword evidence="1" id="KW-0238">DNA-binding</keyword>
<dbReference type="NCBIfam" id="TIGR02607">
    <property type="entry name" value="antidote_HigA"/>
    <property type="match status" value="1"/>
</dbReference>
<dbReference type="GO" id="GO:0003677">
    <property type="term" value="F:DNA binding"/>
    <property type="evidence" value="ECO:0007669"/>
    <property type="project" value="UniProtKB-KW"/>
</dbReference>
<dbReference type="SUPFAM" id="SSF47413">
    <property type="entry name" value="lambda repressor-like DNA-binding domains"/>
    <property type="match status" value="1"/>
</dbReference>
<name>A0A7W6P9S9_9HYPH</name>
<dbReference type="InterPro" id="IPR010982">
    <property type="entry name" value="Lambda_DNA-bd_dom_sf"/>
</dbReference>
<dbReference type="InterPro" id="IPR013430">
    <property type="entry name" value="Toxin_antidote_HigA"/>
</dbReference>
<dbReference type="AlphaFoldDB" id="A0A7W6P9S9"/>
<gene>
    <name evidence="2" type="ORF">GGR30_000582</name>
</gene>
<dbReference type="Proteomes" id="UP000530571">
    <property type="component" value="Unassembled WGS sequence"/>
</dbReference>
<keyword evidence="3" id="KW-1185">Reference proteome</keyword>
<dbReference type="Gene3D" id="1.10.260.40">
    <property type="entry name" value="lambda repressor-like DNA-binding domains"/>
    <property type="match status" value="1"/>
</dbReference>
<protein>
    <submittedName>
        <fullName evidence="2">Addiction module HigA family antidote</fullName>
    </submittedName>
</protein>
<sequence length="118" mass="13031">MDSTLPAVHPGEILREEYLVPLEIDPSQLASALKVSSEDIDLLVKEVSPISAELALKLAKYFRTSPEFWMHAQASYDLHMTVGKLRDQLKTISEFENLADVANAMGNSSQPRPDGFAS</sequence>
<evidence type="ECO:0000313" key="3">
    <source>
        <dbReference type="Proteomes" id="UP000530571"/>
    </source>
</evidence>
<proteinExistence type="predicted"/>
<dbReference type="PANTHER" id="PTHR36924">
    <property type="entry name" value="ANTITOXIN HIGA-1"/>
    <property type="match status" value="1"/>
</dbReference>
<evidence type="ECO:0000313" key="2">
    <source>
        <dbReference type="EMBL" id="MBB4120687.1"/>
    </source>
</evidence>
<dbReference type="EMBL" id="JACIDZ010000001">
    <property type="protein sequence ID" value="MBB4120687.1"/>
    <property type="molecule type" value="Genomic_DNA"/>
</dbReference>
<dbReference type="RefSeq" id="WP_183482342.1">
    <property type="nucleotide sequence ID" value="NZ_JACIDZ010000001.1"/>
</dbReference>